<keyword evidence="3" id="KW-1185">Reference proteome</keyword>
<sequence length="115" mass="13117">MMLPNALFDVVDLFVAAINGVWRWWSVGDVGDLTWVVCFVVGICMVVALCFMLMPVTSFRPDILLSKTRLKGSGEVKEEKETHANVDGNGTIHYLEFITPTMRRRNLKKDKHLYN</sequence>
<feature type="transmembrane region" description="Helical" evidence="1">
    <location>
        <begin position="7"/>
        <end position="27"/>
    </location>
</feature>
<keyword evidence="1" id="KW-0472">Membrane</keyword>
<name>A0ABQ5HCR8_9ASTR</name>
<keyword evidence="1" id="KW-0812">Transmembrane</keyword>
<accession>A0ABQ5HCR8</accession>
<protein>
    <recommendedName>
        <fullName evidence="4">Transmembrane protein</fullName>
    </recommendedName>
</protein>
<comment type="caution">
    <text evidence="2">The sequence shown here is derived from an EMBL/GenBank/DDBJ whole genome shotgun (WGS) entry which is preliminary data.</text>
</comment>
<evidence type="ECO:0000313" key="2">
    <source>
        <dbReference type="EMBL" id="GJT85077.1"/>
    </source>
</evidence>
<gene>
    <name evidence="2" type="ORF">Tco_1066794</name>
</gene>
<keyword evidence="1" id="KW-1133">Transmembrane helix</keyword>
<reference evidence="2" key="1">
    <citation type="journal article" date="2022" name="Int. J. Mol. Sci.">
        <title>Draft Genome of Tanacetum Coccineum: Genomic Comparison of Closely Related Tanacetum-Family Plants.</title>
        <authorList>
            <person name="Yamashiro T."/>
            <person name="Shiraishi A."/>
            <person name="Nakayama K."/>
            <person name="Satake H."/>
        </authorList>
    </citation>
    <scope>NUCLEOTIDE SEQUENCE</scope>
</reference>
<evidence type="ECO:0000313" key="3">
    <source>
        <dbReference type="Proteomes" id="UP001151760"/>
    </source>
</evidence>
<evidence type="ECO:0008006" key="4">
    <source>
        <dbReference type="Google" id="ProtNLM"/>
    </source>
</evidence>
<dbReference type="EMBL" id="BQNB010019416">
    <property type="protein sequence ID" value="GJT85077.1"/>
    <property type="molecule type" value="Genomic_DNA"/>
</dbReference>
<dbReference type="Proteomes" id="UP001151760">
    <property type="component" value="Unassembled WGS sequence"/>
</dbReference>
<evidence type="ECO:0000256" key="1">
    <source>
        <dbReference type="SAM" id="Phobius"/>
    </source>
</evidence>
<organism evidence="2 3">
    <name type="scientific">Tanacetum coccineum</name>
    <dbReference type="NCBI Taxonomy" id="301880"/>
    <lineage>
        <taxon>Eukaryota</taxon>
        <taxon>Viridiplantae</taxon>
        <taxon>Streptophyta</taxon>
        <taxon>Embryophyta</taxon>
        <taxon>Tracheophyta</taxon>
        <taxon>Spermatophyta</taxon>
        <taxon>Magnoliopsida</taxon>
        <taxon>eudicotyledons</taxon>
        <taxon>Gunneridae</taxon>
        <taxon>Pentapetalae</taxon>
        <taxon>asterids</taxon>
        <taxon>campanulids</taxon>
        <taxon>Asterales</taxon>
        <taxon>Asteraceae</taxon>
        <taxon>Asteroideae</taxon>
        <taxon>Anthemideae</taxon>
        <taxon>Anthemidinae</taxon>
        <taxon>Tanacetum</taxon>
    </lineage>
</organism>
<feature type="transmembrane region" description="Helical" evidence="1">
    <location>
        <begin position="33"/>
        <end position="54"/>
    </location>
</feature>
<proteinExistence type="predicted"/>
<reference evidence="2" key="2">
    <citation type="submission" date="2022-01" db="EMBL/GenBank/DDBJ databases">
        <authorList>
            <person name="Yamashiro T."/>
            <person name="Shiraishi A."/>
            <person name="Satake H."/>
            <person name="Nakayama K."/>
        </authorList>
    </citation>
    <scope>NUCLEOTIDE SEQUENCE</scope>
</reference>